<evidence type="ECO:0000256" key="3">
    <source>
        <dbReference type="RuleBase" id="RU003694"/>
    </source>
</evidence>
<dbReference type="InterPro" id="IPR050091">
    <property type="entry name" value="PKS_NRPS_Biosynth_Enz"/>
</dbReference>
<reference evidence="5" key="1">
    <citation type="submission" date="2022-10" db="EMBL/GenBank/DDBJ databases">
        <title>The complete genomes of actinobacterial strains from the NBC collection.</title>
        <authorList>
            <person name="Joergensen T.S."/>
            <person name="Alvarez Arevalo M."/>
            <person name="Sterndorff E.B."/>
            <person name="Faurdal D."/>
            <person name="Vuksanovic O."/>
            <person name="Mourched A.-S."/>
            <person name="Charusanti P."/>
            <person name="Shaw S."/>
            <person name="Blin K."/>
            <person name="Weber T."/>
        </authorList>
    </citation>
    <scope>NUCLEOTIDE SEQUENCE</scope>
    <source>
        <strain evidence="5">NBC_00189</strain>
    </source>
</reference>
<keyword evidence="6" id="KW-1185">Reference proteome</keyword>
<feature type="domain" description="Ketosynthase family 3 (KS3)" evidence="4">
    <location>
        <begin position="1"/>
        <end position="268"/>
    </location>
</feature>
<evidence type="ECO:0000259" key="4">
    <source>
        <dbReference type="PROSITE" id="PS52004"/>
    </source>
</evidence>
<evidence type="ECO:0000313" key="6">
    <source>
        <dbReference type="Proteomes" id="UP001432166"/>
    </source>
</evidence>
<dbReference type="PROSITE" id="PS52004">
    <property type="entry name" value="KS3_2"/>
    <property type="match status" value="1"/>
</dbReference>
<dbReference type="InterPro" id="IPR014030">
    <property type="entry name" value="Ketoacyl_synth_N"/>
</dbReference>
<dbReference type="SMART" id="SM00825">
    <property type="entry name" value="PKS_KS"/>
    <property type="match status" value="1"/>
</dbReference>
<gene>
    <name evidence="5" type="ORF">OG288_00210</name>
</gene>
<organism evidence="5 6">
    <name type="scientific">Streptomyces tauricus</name>
    <dbReference type="NCBI Taxonomy" id="68274"/>
    <lineage>
        <taxon>Bacteria</taxon>
        <taxon>Bacillati</taxon>
        <taxon>Actinomycetota</taxon>
        <taxon>Actinomycetes</taxon>
        <taxon>Kitasatosporales</taxon>
        <taxon>Streptomycetaceae</taxon>
        <taxon>Streptomyces</taxon>
        <taxon>Streptomyces aurantiacus group</taxon>
    </lineage>
</organism>
<evidence type="ECO:0000256" key="1">
    <source>
        <dbReference type="ARBA" id="ARBA00022679"/>
    </source>
</evidence>
<name>A0ABZ1J5S3_9ACTN</name>
<dbReference type="SUPFAM" id="SSF53901">
    <property type="entry name" value="Thiolase-like"/>
    <property type="match status" value="2"/>
</dbReference>
<dbReference type="Proteomes" id="UP001432166">
    <property type="component" value="Chromosome"/>
</dbReference>
<dbReference type="Pfam" id="PF00109">
    <property type="entry name" value="ketoacyl-synt"/>
    <property type="match status" value="1"/>
</dbReference>
<dbReference type="InterPro" id="IPR020841">
    <property type="entry name" value="PKS_Beta-ketoAc_synthase_dom"/>
</dbReference>
<comment type="similarity">
    <text evidence="3">Belongs to the thiolase-like superfamily. Beta-ketoacyl-ACP synthases family.</text>
</comment>
<accession>A0ABZ1J5S3</accession>
<keyword evidence="1 3" id="KW-0808">Transferase</keyword>
<dbReference type="InterPro" id="IPR016039">
    <property type="entry name" value="Thiolase-like"/>
</dbReference>
<dbReference type="InterPro" id="IPR014031">
    <property type="entry name" value="Ketoacyl_synth_C"/>
</dbReference>
<sequence>MLGLNGAAMSVDTACSSSLVATHLAMQALRAGECEMALAAGVCVLAGPDELVYLSRLEAMAPDGMSKAFAAGANGFAPAEGVGVLVMMPLERALAEKRRVLAVLRGSAVNEDGASGGFSAPSGRAQQAVMSAALKDASLLPEQVELVEGHGTGTKVGDPIEADSVQAVYAAARRGPREPVWLGSVKSNIGHTQAAAGIAGLIKVILALQHERMLATLHIDDPHPQMDWSASLRLLREPRAWPRGEQPRRAGVLAYGISGTNAHVLVEEAPEPPALTGSNKSSSIM</sequence>
<evidence type="ECO:0000256" key="2">
    <source>
        <dbReference type="ARBA" id="ARBA00023268"/>
    </source>
</evidence>
<protein>
    <submittedName>
        <fullName evidence="5">Polyketide synthase</fullName>
    </submittedName>
</protein>
<evidence type="ECO:0000313" key="5">
    <source>
        <dbReference type="EMBL" id="WTP46895.1"/>
    </source>
</evidence>
<dbReference type="RefSeq" id="WP_328936294.1">
    <property type="nucleotide sequence ID" value="NZ_CP108133.1"/>
</dbReference>
<dbReference type="PANTHER" id="PTHR43775:SF51">
    <property type="entry name" value="INACTIVE PHENOLPHTHIOCEROL SYNTHESIS POLYKETIDE SYNTHASE TYPE I PKS1-RELATED"/>
    <property type="match status" value="1"/>
</dbReference>
<dbReference type="Pfam" id="PF02801">
    <property type="entry name" value="Ketoacyl-synt_C"/>
    <property type="match status" value="1"/>
</dbReference>
<dbReference type="Gene3D" id="3.40.47.10">
    <property type="match status" value="1"/>
</dbReference>
<dbReference type="PANTHER" id="PTHR43775">
    <property type="entry name" value="FATTY ACID SYNTHASE"/>
    <property type="match status" value="1"/>
</dbReference>
<keyword evidence="2" id="KW-0511">Multifunctional enzyme</keyword>
<proteinExistence type="inferred from homology"/>
<dbReference type="EMBL" id="CP108133">
    <property type="protein sequence ID" value="WTP46895.1"/>
    <property type="molecule type" value="Genomic_DNA"/>
</dbReference>
<dbReference type="CDD" id="cd00833">
    <property type="entry name" value="PKS"/>
    <property type="match status" value="1"/>
</dbReference>